<name>A0A6J8D8P1_MYTCO</name>
<keyword evidence="12" id="KW-1185">Reference proteome</keyword>
<dbReference type="EMBL" id="CACVKT020007062">
    <property type="protein sequence ID" value="CAC5405083.1"/>
    <property type="molecule type" value="Genomic_DNA"/>
</dbReference>
<feature type="coiled-coil region" evidence="8">
    <location>
        <begin position="81"/>
        <end position="110"/>
    </location>
</feature>
<dbReference type="InterPro" id="IPR001734">
    <property type="entry name" value="Na/solute_symporter"/>
</dbReference>
<feature type="transmembrane region" description="Helical" evidence="9">
    <location>
        <begin position="827"/>
        <end position="846"/>
    </location>
</feature>
<sequence length="1048" mass="117569">MQKKDGDAVLQNLDLKESALDDLDLPVKIKAGHIGKLTLKIPWKNLYTEPVVATIDGLYALAVPNVDGLYALAVPNVAVKYNEEKEEKAKQESKQKKLQQIEDAKKLEAEKDKPKEVKKDSFAEKMAAQIIKNLQVQVMNVHVRYEDKYSNPKRPFSIGVSLKELLFQTTDENWKPCVIKEAVTQIFKLIKLDSLAVYWNPNSEQFDGKDKATVLSKLTSGVADSEKDPGFQYLIKPISSVAHLRLNTKPELNKYTIPKIFMTIVFDDISVGLSKLQFDDVLEMLESLERMNLLNKYRKYRPDVPHKNHAKQWWHYAMNSVLEEDIRNRRKMWSWSYINQHRRTMKQYREAYVKQLDGKKVSKVLQKTLDDCEKVLNVFSITLMRQQAEVEAAKLGAKKAQEKGSGWFGGWLGGKKKSGEKKEDIKDKYQEQFTPEEKSKLYDAIGYEENEGDPTLPKEFVALRLVTKLTKMSITLRDDASKDSHVIKLQLKDVFSSVGQRPAANAIMVEAKMDKFTVQGTLQNGQSPYMALSQTKEADQVYSLLNAWFENNPVDGACDTRVRLNSRPLQIIYDAVTINNLVKFFKPPEDVYLQQLSEAAVAKTKEAAVAKFEQIKEQSVTGLQHAIEQRKYTEISVNLQPSYVIIPDKGYYRKDGKALILDLGNLKVATEKNQSKYTKGQQMETVEELMKRAYDRFNITLGRVQVLFSISALILIPLSAIPSGLSLLPIFSAVLLNILGVVILLVVTCLAGIVVFAYYNGVIGCDPLANGDVGNENQIIPLFVMKTLACPGLPGTMSSCLNSLAAVTWEDILKPFWGNISEDKKIWVTRILGCGIGMAFMAMNLGGTVLQASLSFTGAASGPLLGIFVLGAFFPWANWIGAVIGSILGFVLPMWISIGAYSVGGKTNLPTNTSLCYIYHQIDNSTSSNVTSAEMNTTVMPEESSGISDLYKVSYLWYPSIGAATVVVVGMIVSAVTGFTRKSDVDPKYLIPLFDRIFWCLPSSFHRCLRCYTDFQDPEDIKEEETTVEFTVDKEGNLYKEEQPSIIG</sequence>
<dbReference type="PANTHER" id="PTHR16166">
    <property type="entry name" value="VACUOLAR PROTEIN SORTING-ASSOCIATED PROTEIN VPS13"/>
    <property type="match status" value="1"/>
</dbReference>
<feature type="transmembrane region" description="Helical" evidence="9">
    <location>
        <begin position="955"/>
        <end position="979"/>
    </location>
</feature>
<evidence type="ECO:0000256" key="9">
    <source>
        <dbReference type="SAM" id="Phobius"/>
    </source>
</evidence>
<dbReference type="GO" id="GO:0022857">
    <property type="term" value="F:transmembrane transporter activity"/>
    <property type="evidence" value="ECO:0007669"/>
    <property type="project" value="InterPro"/>
</dbReference>
<evidence type="ECO:0000256" key="2">
    <source>
        <dbReference type="ARBA" id="ARBA00006434"/>
    </source>
</evidence>
<evidence type="ECO:0000256" key="3">
    <source>
        <dbReference type="ARBA" id="ARBA00006545"/>
    </source>
</evidence>
<comment type="similarity">
    <text evidence="3">Belongs to the VPS13 family.</text>
</comment>
<gene>
    <name evidence="11" type="ORF">MCOR_38805</name>
</gene>
<dbReference type="GO" id="GO:0006623">
    <property type="term" value="P:protein targeting to vacuole"/>
    <property type="evidence" value="ECO:0007669"/>
    <property type="project" value="TreeGrafter"/>
</dbReference>
<evidence type="ECO:0000256" key="5">
    <source>
        <dbReference type="ARBA" id="ARBA00022692"/>
    </source>
</evidence>
<evidence type="ECO:0000259" key="10">
    <source>
        <dbReference type="Pfam" id="PF12624"/>
    </source>
</evidence>
<proteinExistence type="inferred from homology"/>
<feature type="transmembrane region" description="Helical" evidence="9">
    <location>
        <begin position="852"/>
        <end position="873"/>
    </location>
</feature>
<keyword evidence="5 9" id="KW-0812">Transmembrane</keyword>
<keyword evidence="8" id="KW-0175">Coiled coil</keyword>
<dbReference type="OrthoDB" id="6154341at2759"/>
<dbReference type="Proteomes" id="UP000507470">
    <property type="component" value="Unassembled WGS sequence"/>
</dbReference>
<dbReference type="InterPro" id="IPR038377">
    <property type="entry name" value="Na/Glc_symporter_sf"/>
</dbReference>
<evidence type="ECO:0000256" key="7">
    <source>
        <dbReference type="ARBA" id="ARBA00023136"/>
    </source>
</evidence>
<evidence type="ECO:0000256" key="8">
    <source>
        <dbReference type="SAM" id="Coils"/>
    </source>
</evidence>
<dbReference type="PANTHER" id="PTHR16166:SF93">
    <property type="entry name" value="INTERMEMBRANE LIPID TRANSFER PROTEIN VPS13"/>
    <property type="match status" value="1"/>
</dbReference>
<protein>
    <submittedName>
        <fullName evidence="11">VPS13A_C</fullName>
    </submittedName>
</protein>
<dbReference type="Gene3D" id="1.20.1730.10">
    <property type="entry name" value="Sodium/glucose cotransporter"/>
    <property type="match status" value="1"/>
</dbReference>
<evidence type="ECO:0000256" key="6">
    <source>
        <dbReference type="ARBA" id="ARBA00022989"/>
    </source>
</evidence>
<feature type="transmembrane region" description="Helical" evidence="9">
    <location>
        <begin position="706"/>
        <end position="728"/>
    </location>
</feature>
<accession>A0A6J8D8P1</accession>
<dbReference type="GO" id="GO:0016020">
    <property type="term" value="C:membrane"/>
    <property type="evidence" value="ECO:0007669"/>
    <property type="project" value="UniProtKB-SubCell"/>
</dbReference>
<dbReference type="InterPro" id="IPR026847">
    <property type="entry name" value="VPS13"/>
</dbReference>
<keyword evidence="4" id="KW-0813">Transport</keyword>
<dbReference type="InterPro" id="IPR026854">
    <property type="entry name" value="VPS13_N"/>
</dbReference>
<comment type="similarity">
    <text evidence="2">Belongs to the sodium:solute symporter (SSF) (TC 2.A.21) family.</text>
</comment>
<comment type="subcellular location">
    <subcellularLocation>
        <location evidence="1">Membrane</location>
        <topology evidence="1">Multi-pass membrane protein</topology>
    </subcellularLocation>
</comment>
<keyword evidence="7 9" id="KW-0472">Membrane</keyword>
<feature type="transmembrane region" description="Helical" evidence="9">
    <location>
        <begin position="735"/>
        <end position="759"/>
    </location>
</feature>
<evidence type="ECO:0000256" key="4">
    <source>
        <dbReference type="ARBA" id="ARBA00022448"/>
    </source>
</evidence>
<dbReference type="PROSITE" id="PS50283">
    <property type="entry name" value="NA_SOLUT_SYMP_3"/>
    <property type="match status" value="1"/>
</dbReference>
<organism evidence="11 12">
    <name type="scientific">Mytilus coruscus</name>
    <name type="common">Sea mussel</name>
    <dbReference type="NCBI Taxonomy" id="42192"/>
    <lineage>
        <taxon>Eukaryota</taxon>
        <taxon>Metazoa</taxon>
        <taxon>Spiralia</taxon>
        <taxon>Lophotrochozoa</taxon>
        <taxon>Mollusca</taxon>
        <taxon>Bivalvia</taxon>
        <taxon>Autobranchia</taxon>
        <taxon>Pteriomorphia</taxon>
        <taxon>Mytilida</taxon>
        <taxon>Mytiloidea</taxon>
        <taxon>Mytilidae</taxon>
        <taxon>Mytilinae</taxon>
        <taxon>Mytilus</taxon>
    </lineage>
</organism>
<reference evidence="11 12" key="1">
    <citation type="submission" date="2020-06" db="EMBL/GenBank/DDBJ databases">
        <authorList>
            <person name="Li R."/>
            <person name="Bekaert M."/>
        </authorList>
    </citation>
    <scope>NUCLEOTIDE SEQUENCE [LARGE SCALE GENOMIC DNA]</scope>
    <source>
        <strain evidence="12">wild</strain>
    </source>
</reference>
<dbReference type="AlphaFoldDB" id="A0A6J8D8P1"/>
<feature type="domain" description="Chorein N-terminal" evidence="10">
    <location>
        <begin position="6"/>
        <end position="709"/>
    </location>
</feature>
<evidence type="ECO:0000256" key="1">
    <source>
        <dbReference type="ARBA" id="ARBA00004141"/>
    </source>
</evidence>
<evidence type="ECO:0000313" key="11">
    <source>
        <dbReference type="EMBL" id="CAC5405083.1"/>
    </source>
</evidence>
<evidence type="ECO:0000313" key="12">
    <source>
        <dbReference type="Proteomes" id="UP000507470"/>
    </source>
</evidence>
<dbReference type="Pfam" id="PF12624">
    <property type="entry name" value="VPS13_N"/>
    <property type="match status" value="1"/>
</dbReference>
<keyword evidence="6 9" id="KW-1133">Transmembrane helix</keyword>
<feature type="transmembrane region" description="Helical" evidence="9">
    <location>
        <begin position="880"/>
        <end position="903"/>
    </location>
</feature>
<dbReference type="GO" id="GO:0045053">
    <property type="term" value="P:protein retention in Golgi apparatus"/>
    <property type="evidence" value="ECO:0007669"/>
    <property type="project" value="TreeGrafter"/>
</dbReference>